<dbReference type="AlphaFoldDB" id="A0A067D006"/>
<evidence type="ECO:0000313" key="1">
    <source>
        <dbReference type="EMBL" id="KDO36088.1"/>
    </source>
</evidence>
<accession>A0A067D006</accession>
<evidence type="ECO:0000313" key="2">
    <source>
        <dbReference type="Proteomes" id="UP000027120"/>
    </source>
</evidence>
<protein>
    <submittedName>
        <fullName evidence="1">Uncharacterized protein</fullName>
    </submittedName>
</protein>
<organism evidence="1 2">
    <name type="scientific">Citrus sinensis</name>
    <name type="common">Sweet orange</name>
    <name type="synonym">Citrus aurantium var. sinensis</name>
    <dbReference type="NCBI Taxonomy" id="2711"/>
    <lineage>
        <taxon>Eukaryota</taxon>
        <taxon>Viridiplantae</taxon>
        <taxon>Streptophyta</taxon>
        <taxon>Embryophyta</taxon>
        <taxon>Tracheophyta</taxon>
        <taxon>Spermatophyta</taxon>
        <taxon>Magnoliopsida</taxon>
        <taxon>eudicotyledons</taxon>
        <taxon>Gunneridae</taxon>
        <taxon>Pentapetalae</taxon>
        <taxon>rosids</taxon>
        <taxon>malvids</taxon>
        <taxon>Sapindales</taxon>
        <taxon>Rutaceae</taxon>
        <taxon>Aurantioideae</taxon>
        <taxon>Citrus</taxon>
    </lineage>
</organism>
<dbReference type="PANTHER" id="PTHR34808:SF5">
    <property type="entry name" value="SMP DOMAIN-CONTAINING PROTEIN"/>
    <property type="match status" value="1"/>
</dbReference>
<sequence length="115" mass="12731">MANINTCCPIEMEPKTLREVQLNHAIQEVAADAVQKMEPEEASISFIKDSEAVGVEEKERTQKGQQFPNAVDCNVADDQKTMNPIIKTPCQCSLMNVNVDSPDQINLKEPLSAPF</sequence>
<name>A0A067D006_CITSI</name>
<dbReference type="PANTHER" id="PTHR34808">
    <property type="entry name" value="EXPRESSED PROTEIN"/>
    <property type="match status" value="1"/>
</dbReference>
<dbReference type="Proteomes" id="UP000027120">
    <property type="component" value="Unassembled WGS sequence"/>
</dbReference>
<keyword evidence="2" id="KW-1185">Reference proteome</keyword>
<gene>
    <name evidence="1" type="ORF">CISIN_1g033613mg</name>
</gene>
<proteinExistence type="predicted"/>
<dbReference type="EMBL" id="KK795906">
    <property type="protein sequence ID" value="KDO36088.1"/>
    <property type="molecule type" value="Genomic_DNA"/>
</dbReference>
<reference evidence="1 2" key="1">
    <citation type="submission" date="2014-04" db="EMBL/GenBank/DDBJ databases">
        <authorList>
            <consortium name="International Citrus Genome Consortium"/>
            <person name="Gmitter F."/>
            <person name="Chen C."/>
            <person name="Farmerie W."/>
            <person name="Harkins T."/>
            <person name="Desany B."/>
            <person name="Mohiuddin M."/>
            <person name="Kodira C."/>
            <person name="Borodovsky M."/>
            <person name="Lomsadze A."/>
            <person name="Burns P."/>
            <person name="Jenkins J."/>
            <person name="Prochnik S."/>
            <person name="Shu S."/>
            <person name="Chapman J."/>
            <person name="Pitluck S."/>
            <person name="Schmutz J."/>
            <person name="Rokhsar D."/>
        </authorList>
    </citation>
    <scope>NUCLEOTIDE SEQUENCE</scope>
</reference>